<keyword evidence="3" id="KW-1185">Reference proteome</keyword>
<proteinExistence type="predicted"/>
<evidence type="ECO:0000256" key="1">
    <source>
        <dbReference type="SAM" id="MobiDB-lite"/>
    </source>
</evidence>
<gene>
    <name evidence="2" type="primary">NCL1_48212</name>
    <name evidence="2" type="ORF">TNCV_4721491</name>
</gene>
<feature type="compositionally biased region" description="Polar residues" evidence="1">
    <location>
        <begin position="1"/>
        <end position="10"/>
    </location>
</feature>
<dbReference type="EMBL" id="BMAU01021387">
    <property type="protein sequence ID" value="GFY29021.1"/>
    <property type="molecule type" value="Genomic_DNA"/>
</dbReference>
<name>A0A8X6W7C2_TRICX</name>
<accession>A0A8X6W7C2</accession>
<dbReference type="Proteomes" id="UP000887159">
    <property type="component" value="Unassembled WGS sequence"/>
</dbReference>
<feature type="region of interest" description="Disordered" evidence="1">
    <location>
        <begin position="1"/>
        <end position="20"/>
    </location>
</feature>
<evidence type="ECO:0000313" key="2">
    <source>
        <dbReference type="EMBL" id="GFY29021.1"/>
    </source>
</evidence>
<reference evidence="2" key="1">
    <citation type="submission" date="2020-08" db="EMBL/GenBank/DDBJ databases">
        <title>Multicomponent nature underlies the extraordinary mechanical properties of spider dragline silk.</title>
        <authorList>
            <person name="Kono N."/>
            <person name="Nakamura H."/>
            <person name="Mori M."/>
            <person name="Yoshida Y."/>
            <person name="Ohtoshi R."/>
            <person name="Malay A.D."/>
            <person name="Moran D.A.P."/>
            <person name="Tomita M."/>
            <person name="Numata K."/>
            <person name="Arakawa K."/>
        </authorList>
    </citation>
    <scope>NUCLEOTIDE SEQUENCE</scope>
</reference>
<organism evidence="2 3">
    <name type="scientific">Trichonephila clavipes</name>
    <name type="common">Golden silk orbweaver</name>
    <name type="synonym">Nephila clavipes</name>
    <dbReference type="NCBI Taxonomy" id="2585209"/>
    <lineage>
        <taxon>Eukaryota</taxon>
        <taxon>Metazoa</taxon>
        <taxon>Ecdysozoa</taxon>
        <taxon>Arthropoda</taxon>
        <taxon>Chelicerata</taxon>
        <taxon>Arachnida</taxon>
        <taxon>Araneae</taxon>
        <taxon>Araneomorphae</taxon>
        <taxon>Entelegynae</taxon>
        <taxon>Araneoidea</taxon>
        <taxon>Nephilidae</taxon>
        <taxon>Trichonephila</taxon>
    </lineage>
</organism>
<comment type="caution">
    <text evidence="2">The sequence shown here is derived from an EMBL/GenBank/DDBJ whole genome shotgun (WGS) entry which is preliminary data.</text>
</comment>
<protein>
    <submittedName>
        <fullName evidence="2">Uncharacterized protein</fullName>
    </submittedName>
</protein>
<sequence length="136" mass="15171">MATTGSSFTPTPIGREESVGVGHHLRPNALQWRTARFNFSNPEAGGAAGDLAYLKGHLLGRARDGFGIFGSALVQDTATDFEQLKAALTKNFPVVRKRKDLEIQFYSSQQNRDQEPTHFIYDLLNVHIFVRLEPQV</sequence>
<evidence type="ECO:0000313" key="3">
    <source>
        <dbReference type="Proteomes" id="UP000887159"/>
    </source>
</evidence>
<dbReference type="AlphaFoldDB" id="A0A8X6W7C2"/>